<dbReference type="InterPro" id="IPR011008">
    <property type="entry name" value="Dimeric_a/b-barrel"/>
</dbReference>
<dbReference type="RefSeq" id="XP_033442595.1">
    <property type="nucleotide sequence ID" value="XM_033587122.1"/>
</dbReference>
<dbReference type="InterPro" id="IPR007138">
    <property type="entry name" value="ABM_dom"/>
</dbReference>
<dbReference type="Pfam" id="PF03992">
    <property type="entry name" value="ABM"/>
    <property type="match status" value="1"/>
</dbReference>
<gene>
    <name evidence="2" type="ORF">M421DRAFT_10629</name>
</gene>
<dbReference type="Gene3D" id="3.30.70.100">
    <property type="match status" value="1"/>
</dbReference>
<name>A0A6A5R3V5_9PLEO</name>
<dbReference type="AlphaFoldDB" id="A0A6A5R3V5"/>
<protein>
    <recommendedName>
        <fullName evidence="1">ABM domain-containing protein</fullName>
    </recommendedName>
</protein>
<dbReference type="GeneID" id="54344768"/>
<evidence type="ECO:0000313" key="3">
    <source>
        <dbReference type="Proteomes" id="UP000800082"/>
    </source>
</evidence>
<keyword evidence="3" id="KW-1185">Reference proteome</keyword>
<accession>A0A6A5R3V5</accession>
<dbReference type="OrthoDB" id="10011777at2759"/>
<proteinExistence type="predicted"/>
<dbReference type="Proteomes" id="UP000800082">
    <property type="component" value="Unassembled WGS sequence"/>
</dbReference>
<dbReference type="PROSITE" id="PS51725">
    <property type="entry name" value="ABM"/>
    <property type="match status" value="1"/>
</dbReference>
<evidence type="ECO:0000313" key="2">
    <source>
        <dbReference type="EMBL" id="KAF1922342.1"/>
    </source>
</evidence>
<feature type="domain" description="ABM" evidence="1">
    <location>
        <begin position="2"/>
        <end position="90"/>
    </location>
</feature>
<organism evidence="2 3">
    <name type="scientific">Didymella exigua CBS 183.55</name>
    <dbReference type="NCBI Taxonomy" id="1150837"/>
    <lineage>
        <taxon>Eukaryota</taxon>
        <taxon>Fungi</taxon>
        <taxon>Dikarya</taxon>
        <taxon>Ascomycota</taxon>
        <taxon>Pezizomycotina</taxon>
        <taxon>Dothideomycetes</taxon>
        <taxon>Pleosporomycetidae</taxon>
        <taxon>Pleosporales</taxon>
        <taxon>Pleosporineae</taxon>
        <taxon>Didymellaceae</taxon>
        <taxon>Didymella</taxon>
    </lineage>
</organism>
<dbReference type="EMBL" id="ML979033">
    <property type="protein sequence ID" value="KAF1922342.1"/>
    <property type="molecule type" value="Genomic_DNA"/>
</dbReference>
<reference evidence="2" key="1">
    <citation type="journal article" date="2020" name="Stud. Mycol.">
        <title>101 Dothideomycetes genomes: a test case for predicting lifestyles and emergence of pathogens.</title>
        <authorList>
            <person name="Haridas S."/>
            <person name="Albert R."/>
            <person name="Binder M."/>
            <person name="Bloem J."/>
            <person name="Labutti K."/>
            <person name="Salamov A."/>
            <person name="Andreopoulos B."/>
            <person name="Baker S."/>
            <person name="Barry K."/>
            <person name="Bills G."/>
            <person name="Bluhm B."/>
            <person name="Cannon C."/>
            <person name="Castanera R."/>
            <person name="Culley D."/>
            <person name="Daum C."/>
            <person name="Ezra D."/>
            <person name="Gonzalez J."/>
            <person name="Henrissat B."/>
            <person name="Kuo A."/>
            <person name="Liang C."/>
            <person name="Lipzen A."/>
            <person name="Lutzoni F."/>
            <person name="Magnuson J."/>
            <person name="Mondo S."/>
            <person name="Nolan M."/>
            <person name="Ohm R."/>
            <person name="Pangilinan J."/>
            <person name="Park H.-J."/>
            <person name="Ramirez L."/>
            <person name="Alfaro M."/>
            <person name="Sun H."/>
            <person name="Tritt A."/>
            <person name="Yoshinaga Y."/>
            <person name="Zwiers L.-H."/>
            <person name="Turgeon B."/>
            <person name="Goodwin S."/>
            <person name="Spatafora J."/>
            <person name="Crous P."/>
            <person name="Grigoriev I."/>
        </authorList>
    </citation>
    <scope>NUCLEOTIDE SEQUENCE</scope>
    <source>
        <strain evidence="2">CBS 183.55</strain>
    </source>
</reference>
<evidence type="ECO:0000259" key="1">
    <source>
        <dbReference type="PROSITE" id="PS51725"/>
    </source>
</evidence>
<sequence length="101" mass="11916">MFHTINIVTPMEGREQRVREMLDHLVSEVQKNEPDAISFRAVWDADAGVFYVIEKFANEAAWLRHRDQPYTAELRRVSREEHNLAKKVEVRTVESFAEFAR</sequence>
<dbReference type="SUPFAM" id="SSF54909">
    <property type="entry name" value="Dimeric alpha+beta barrel"/>
    <property type="match status" value="1"/>
</dbReference>